<name>A0ACA9KA78_9GLOM</name>
<protein>
    <submittedName>
        <fullName evidence="1">11207_t:CDS:1</fullName>
    </submittedName>
</protein>
<dbReference type="Proteomes" id="UP000789920">
    <property type="component" value="Unassembled WGS sequence"/>
</dbReference>
<comment type="caution">
    <text evidence="1">The sequence shown here is derived from an EMBL/GenBank/DDBJ whole genome shotgun (WGS) entry which is preliminary data.</text>
</comment>
<proteinExistence type="predicted"/>
<reference evidence="1" key="1">
    <citation type="submission" date="2021-06" db="EMBL/GenBank/DDBJ databases">
        <authorList>
            <person name="Kallberg Y."/>
            <person name="Tangrot J."/>
            <person name="Rosling A."/>
        </authorList>
    </citation>
    <scope>NUCLEOTIDE SEQUENCE</scope>
    <source>
        <strain evidence="1">MA461A</strain>
    </source>
</reference>
<keyword evidence="2" id="KW-1185">Reference proteome</keyword>
<accession>A0ACA9KA78</accession>
<gene>
    <name evidence="1" type="ORF">RPERSI_LOCUS180</name>
</gene>
<sequence length="46" mass="5203">MAPVDLVPFFMYANDHQTTSSTDNINGEIIELDISVNRAYIPVCRM</sequence>
<organism evidence="1 2">
    <name type="scientific">Racocetra persica</name>
    <dbReference type="NCBI Taxonomy" id="160502"/>
    <lineage>
        <taxon>Eukaryota</taxon>
        <taxon>Fungi</taxon>
        <taxon>Fungi incertae sedis</taxon>
        <taxon>Mucoromycota</taxon>
        <taxon>Glomeromycotina</taxon>
        <taxon>Glomeromycetes</taxon>
        <taxon>Diversisporales</taxon>
        <taxon>Gigasporaceae</taxon>
        <taxon>Racocetra</taxon>
    </lineage>
</organism>
<evidence type="ECO:0000313" key="1">
    <source>
        <dbReference type="EMBL" id="CAG8461655.1"/>
    </source>
</evidence>
<evidence type="ECO:0000313" key="2">
    <source>
        <dbReference type="Proteomes" id="UP000789920"/>
    </source>
</evidence>
<dbReference type="EMBL" id="CAJVQC010000132">
    <property type="protein sequence ID" value="CAG8461655.1"/>
    <property type="molecule type" value="Genomic_DNA"/>
</dbReference>